<dbReference type="EMBL" id="BOQP01000007">
    <property type="protein sequence ID" value="GIM69792.1"/>
    <property type="molecule type" value="Genomic_DNA"/>
</dbReference>
<feature type="compositionally biased region" description="Low complexity" evidence="1">
    <location>
        <begin position="117"/>
        <end position="139"/>
    </location>
</feature>
<protein>
    <submittedName>
        <fullName evidence="2">Uncharacterized protein</fullName>
    </submittedName>
</protein>
<dbReference type="Proteomes" id="UP000680865">
    <property type="component" value="Unassembled WGS sequence"/>
</dbReference>
<evidence type="ECO:0000313" key="3">
    <source>
        <dbReference type="Proteomes" id="UP000680865"/>
    </source>
</evidence>
<gene>
    <name evidence="2" type="ORF">Aco04nite_17080</name>
</gene>
<keyword evidence="3" id="KW-1185">Reference proteome</keyword>
<evidence type="ECO:0000256" key="1">
    <source>
        <dbReference type="SAM" id="MobiDB-lite"/>
    </source>
</evidence>
<comment type="caution">
    <text evidence="2">The sequence shown here is derived from an EMBL/GenBank/DDBJ whole genome shotgun (WGS) entry which is preliminary data.</text>
</comment>
<organism evidence="2 3">
    <name type="scientific">Winogradskya consettensis</name>
    <dbReference type="NCBI Taxonomy" id="113560"/>
    <lineage>
        <taxon>Bacteria</taxon>
        <taxon>Bacillati</taxon>
        <taxon>Actinomycetota</taxon>
        <taxon>Actinomycetes</taxon>
        <taxon>Micromonosporales</taxon>
        <taxon>Micromonosporaceae</taxon>
        <taxon>Winogradskya</taxon>
    </lineage>
</organism>
<dbReference type="AlphaFoldDB" id="A0A919VN71"/>
<feature type="region of interest" description="Disordered" evidence="1">
    <location>
        <begin position="72"/>
        <end position="141"/>
    </location>
</feature>
<evidence type="ECO:0000313" key="2">
    <source>
        <dbReference type="EMBL" id="GIM69792.1"/>
    </source>
</evidence>
<sequence length="322" mass="32414">MYFNDHTGTSSSPLRRGWRFFVSSRPAQITTGGVVAVLLTGAITGAAASNDKGEDPASGTPAAAEQQQFPAGLLRGGGGTTTTNGAPGSSPATPGVTGEGLGAPVAGEAVNPPPAAAPAAKPQPATTPTAATSPATVPPQSQTKAVTYDAIAGLGCTGKGTSYSNHGWFKKGDAGWWTLAYGSTREGGCDGRFDDMPMSGKAHEDTAGQAILYGFQVGAARQNCTLSIYVPTSSSSRDVPAAPVHLSILTGTGVGSPLYTSPAPDKYISQGAHNSSWLALGSYPVSNGTIGVKVTNRGYSAGYPMTYPHIAGGAVRAHCTQA</sequence>
<reference evidence="2" key="1">
    <citation type="submission" date="2021-03" db="EMBL/GenBank/DDBJ databases">
        <title>Whole genome shotgun sequence of Actinoplanes consettensis NBRC 14913.</title>
        <authorList>
            <person name="Komaki H."/>
            <person name="Tamura T."/>
        </authorList>
    </citation>
    <scope>NUCLEOTIDE SEQUENCE</scope>
    <source>
        <strain evidence="2">NBRC 14913</strain>
    </source>
</reference>
<proteinExistence type="predicted"/>
<name>A0A919VN71_9ACTN</name>
<dbReference type="RefSeq" id="WP_212996634.1">
    <property type="nucleotide sequence ID" value="NZ_BAAATW010000005.1"/>
</dbReference>
<accession>A0A919VN71</accession>